<name>A0A1H5WCU4_9SPHI</name>
<dbReference type="Pfam" id="PF02463">
    <property type="entry name" value="SMC_N"/>
    <property type="match status" value="1"/>
</dbReference>
<dbReference type="GO" id="GO:0009432">
    <property type="term" value="P:SOS response"/>
    <property type="evidence" value="ECO:0007669"/>
    <property type="project" value="TreeGrafter"/>
</dbReference>
<dbReference type="PANTHER" id="PTHR11059:SF0">
    <property type="entry name" value="DNA REPAIR PROTEIN RECN"/>
    <property type="match status" value="1"/>
</dbReference>
<evidence type="ECO:0000313" key="12">
    <source>
        <dbReference type="EMBL" id="SEF97399.1"/>
    </source>
</evidence>
<evidence type="ECO:0000256" key="8">
    <source>
        <dbReference type="ARBA" id="ARBA00033408"/>
    </source>
</evidence>
<protein>
    <recommendedName>
        <fullName evidence="3 9">DNA repair protein RecN</fullName>
    </recommendedName>
    <alternativeName>
        <fullName evidence="8 9">Recombination protein N</fullName>
    </alternativeName>
</protein>
<dbReference type="GO" id="GO:0006310">
    <property type="term" value="P:DNA recombination"/>
    <property type="evidence" value="ECO:0007669"/>
    <property type="project" value="InterPro"/>
</dbReference>
<sequence>MVQELIIFEQRARAGSQHSGAAHPFRTRHCMLSKLQIKNYALIDALDIDFNPKLNIITGETGAGKSIIMGALGLILGNRAESKHFFDETKKCVIEGSFAIQNYQLQDLFASLDLDYDDLSIIRRELQADGKSRAFVNDTPVTLQTLKILGEQLIDIHSQHATLQINTETFQLLVLDTVAKHTDLVQDYKKQYQTFKKLKTELKQLEEDQDRSRQEADYHQFVFNELEEANLQVNEQEDLESEQTQLANAEEIKRHFHAANGQLQDGEINILDGLKQVQVALQQGVRYLPTAEPLLERLQSTLIELKDLSAEIEQVGDSVTMNEERLSIVNERLSGLYDLQKKHRVTTVAELLALKDDFEGKLMAADSQSEQIEALKIAIEKQHTDLLKLAAQLTRNRTKATKLLEDEVKSVLNRVGMPHAQLKVSMEVLDTFKSSGQDEVAFLFSANKGQTLQPIHKVASGGELSRVMLAIKSLVAKSSALPTIIFDEIDTGISGEVALRVGEVMEELAENMQVISITHLPQIASKGDAHFKVYKEDLGTKTKSNIVLMDSEQRVLEIAQMLSGANPEETAIQHAREMLK</sequence>
<comment type="similarity">
    <text evidence="2 9">Belongs to the RecN family.</text>
</comment>
<feature type="coiled-coil region" evidence="10">
    <location>
        <begin position="185"/>
        <end position="252"/>
    </location>
</feature>
<keyword evidence="5 9" id="KW-0227">DNA damage</keyword>
<proteinExistence type="inferred from homology"/>
<dbReference type="InterPro" id="IPR027417">
    <property type="entry name" value="P-loop_NTPase"/>
</dbReference>
<dbReference type="GO" id="GO:0006281">
    <property type="term" value="P:DNA repair"/>
    <property type="evidence" value="ECO:0007669"/>
    <property type="project" value="UniProtKB-KW"/>
</dbReference>
<evidence type="ECO:0000256" key="4">
    <source>
        <dbReference type="ARBA" id="ARBA00022741"/>
    </source>
</evidence>
<dbReference type="NCBIfam" id="TIGR00634">
    <property type="entry name" value="recN"/>
    <property type="match status" value="1"/>
</dbReference>
<dbReference type="GO" id="GO:0005524">
    <property type="term" value="F:ATP binding"/>
    <property type="evidence" value="ECO:0007669"/>
    <property type="project" value="UniProtKB-KW"/>
</dbReference>
<dbReference type="Proteomes" id="UP000236731">
    <property type="component" value="Unassembled WGS sequence"/>
</dbReference>
<reference evidence="13" key="1">
    <citation type="submission" date="2016-10" db="EMBL/GenBank/DDBJ databases">
        <authorList>
            <person name="Varghese N."/>
            <person name="Submissions S."/>
        </authorList>
    </citation>
    <scope>NUCLEOTIDE SEQUENCE [LARGE SCALE GENOMIC DNA]</scope>
    <source>
        <strain evidence="13">DSM 22361</strain>
    </source>
</reference>
<keyword evidence="6" id="KW-0067">ATP-binding</keyword>
<evidence type="ECO:0000256" key="10">
    <source>
        <dbReference type="SAM" id="Coils"/>
    </source>
</evidence>
<evidence type="ECO:0000256" key="2">
    <source>
        <dbReference type="ARBA" id="ARBA00009441"/>
    </source>
</evidence>
<dbReference type="PIRSF" id="PIRSF003128">
    <property type="entry name" value="RecN"/>
    <property type="match status" value="1"/>
</dbReference>
<comment type="function">
    <text evidence="1 9">May be involved in recombinational repair of damaged DNA.</text>
</comment>
<keyword evidence="10" id="KW-0175">Coiled coil</keyword>
<dbReference type="GO" id="GO:0043590">
    <property type="term" value="C:bacterial nucleoid"/>
    <property type="evidence" value="ECO:0007669"/>
    <property type="project" value="TreeGrafter"/>
</dbReference>
<evidence type="ECO:0000313" key="13">
    <source>
        <dbReference type="Proteomes" id="UP000236731"/>
    </source>
</evidence>
<keyword evidence="13" id="KW-1185">Reference proteome</keyword>
<dbReference type="InterPro" id="IPR003395">
    <property type="entry name" value="RecF/RecN/SMC_N"/>
</dbReference>
<dbReference type="PANTHER" id="PTHR11059">
    <property type="entry name" value="DNA REPAIR PROTEIN RECN"/>
    <property type="match status" value="1"/>
</dbReference>
<evidence type="ECO:0000256" key="5">
    <source>
        <dbReference type="ARBA" id="ARBA00022763"/>
    </source>
</evidence>
<keyword evidence="7 9" id="KW-0234">DNA repair</keyword>
<evidence type="ECO:0000256" key="1">
    <source>
        <dbReference type="ARBA" id="ARBA00003618"/>
    </source>
</evidence>
<accession>A0A1H5WCU4</accession>
<dbReference type="EMBL" id="FNUT01000004">
    <property type="protein sequence ID" value="SEF97399.1"/>
    <property type="molecule type" value="Genomic_DNA"/>
</dbReference>
<evidence type="ECO:0000259" key="11">
    <source>
        <dbReference type="Pfam" id="PF02463"/>
    </source>
</evidence>
<organism evidence="12 13">
    <name type="scientific">Sphingobacterium lactis</name>
    <dbReference type="NCBI Taxonomy" id="797291"/>
    <lineage>
        <taxon>Bacteria</taxon>
        <taxon>Pseudomonadati</taxon>
        <taxon>Bacteroidota</taxon>
        <taxon>Sphingobacteriia</taxon>
        <taxon>Sphingobacteriales</taxon>
        <taxon>Sphingobacteriaceae</taxon>
        <taxon>Sphingobacterium</taxon>
    </lineage>
</organism>
<dbReference type="InterPro" id="IPR004604">
    <property type="entry name" value="DNA_recomb/repair_RecN"/>
</dbReference>
<evidence type="ECO:0000256" key="9">
    <source>
        <dbReference type="PIRNR" id="PIRNR003128"/>
    </source>
</evidence>
<evidence type="ECO:0000256" key="7">
    <source>
        <dbReference type="ARBA" id="ARBA00023204"/>
    </source>
</evidence>
<evidence type="ECO:0000256" key="6">
    <source>
        <dbReference type="ARBA" id="ARBA00022840"/>
    </source>
</evidence>
<dbReference type="SUPFAM" id="SSF52540">
    <property type="entry name" value="P-loop containing nucleoside triphosphate hydrolases"/>
    <property type="match status" value="2"/>
</dbReference>
<dbReference type="Gene3D" id="3.40.50.300">
    <property type="entry name" value="P-loop containing nucleotide triphosphate hydrolases"/>
    <property type="match status" value="2"/>
</dbReference>
<keyword evidence="4" id="KW-0547">Nucleotide-binding</keyword>
<dbReference type="CDD" id="cd03241">
    <property type="entry name" value="ABC_RecN"/>
    <property type="match status" value="2"/>
</dbReference>
<gene>
    <name evidence="12" type="ORF">SAMN05421877_10414</name>
</gene>
<evidence type="ECO:0000256" key="3">
    <source>
        <dbReference type="ARBA" id="ARBA00021315"/>
    </source>
</evidence>
<feature type="domain" description="RecF/RecN/SMC N-terminal" evidence="11">
    <location>
        <begin position="32"/>
        <end position="540"/>
    </location>
</feature>
<dbReference type="AlphaFoldDB" id="A0A1H5WCU4"/>